<dbReference type="AlphaFoldDB" id="A0AAD6NCY6"/>
<feature type="compositionally biased region" description="Polar residues" evidence="1">
    <location>
        <begin position="460"/>
        <end position="475"/>
    </location>
</feature>
<accession>A0AAD6NCY6</accession>
<comment type="caution">
    <text evidence="4">The sequence shown here is derived from an EMBL/GenBank/DDBJ whole genome shotgun (WGS) entry which is preliminary data.</text>
</comment>
<feature type="compositionally biased region" description="Low complexity" evidence="1">
    <location>
        <begin position="570"/>
        <end position="584"/>
    </location>
</feature>
<keyword evidence="2" id="KW-0732">Signal</keyword>
<evidence type="ECO:0000256" key="2">
    <source>
        <dbReference type="SAM" id="SignalP"/>
    </source>
</evidence>
<reference evidence="4" key="2">
    <citation type="submission" date="2023-01" db="EMBL/GenBank/DDBJ databases">
        <authorList>
            <person name="Petersen C."/>
        </authorList>
    </citation>
    <scope>NUCLEOTIDE SEQUENCE</scope>
    <source>
        <strain evidence="4">IBT 15450</strain>
    </source>
</reference>
<gene>
    <name evidence="4" type="ORF">N7460_003169</name>
</gene>
<organism evidence="4 5">
    <name type="scientific">Penicillium canescens</name>
    <dbReference type="NCBI Taxonomy" id="5083"/>
    <lineage>
        <taxon>Eukaryota</taxon>
        <taxon>Fungi</taxon>
        <taxon>Dikarya</taxon>
        <taxon>Ascomycota</taxon>
        <taxon>Pezizomycotina</taxon>
        <taxon>Eurotiomycetes</taxon>
        <taxon>Eurotiomycetidae</taxon>
        <taxon>Eurotiales</taxon>
        <taxon>Aspergillaceae</taxon>
        <taxon>Penicillium</taxon>
    </lineage>
</organism>
<feature type="chain" id="PRO_5042258821" description="Endo-1,3(4)-beta-glucanase 1 carbohydrate binding domain-containing protein" evidence="2">
    <location>
        <begin position="22"/>
        <end position="1004"/>
    </location>
</feature>
<dbReference type="GO" id="GO:0030246">
    <property type="term" value="F:carbohydrate binding"/>
    <property type="evidence" value="ECO:0007669"/>
    <property type="project" value="InterPro"/>
</dbReference>
<sequence length="1004" mass="105671">MLSSRCLFVFLILGLLDLVSSRQPLINDQGRFTFVDNVKTIGVNGSSYLNRPGHELVRRETRSSCRGSCNKKATDHLSVLRKRSWEPYPDKEIFSSEIWHEYHQSLAKRRFVDIETTPARMDTYLVNRFRRNRGIIRVLTDQTLGNSAEFRPFVVDGVDTAFEMGLEGLCGCSIVVVVSKQAIWFAHIFEDNSFSPRKEYADGLSPQEMFELTALNFLDTGIDAIFGVQFQSLKGVRNLFPVGDGVTSAFIVTPQKELDDAVEGGTGADTNVYYTEGLMYDWAVVQLVAKIKSLIPDIPVTVRQYQALNSDAPDADEAFNTRRGKHLFQYDPQARQGQKGVRLYLEGDRALNEFWAPEERSLSEPESQSTTQLSCAGQSYDRNQYTCYSDLLCPVLDGIRTLRCAAQCYLESMYTCYDEQKLCPVINGDPTLACGSDCYLPSEYSCDASKLVQIPHDNNPDQSASGTATNSNGDISSSPSSTRTDSITGVTTTSSGGSSRAPAGQAEVVFGGTTYTIGTKTTTIVQDGHTVILGPNGLIIGTDTITIPLPQTEPVALTTDGITITFLPGASSSSAAHTGSSSLGPSSNMVTTTGIAPGPTPTTVLPSSTGNPTLIPPIPAATSTVFTLTASDGLSTVEITYTPTTLTKFTKFTGTTTINTDIDGVPTPIVVGPGGLIWQPVITSASITGFPSIPVPTIPPAPDSSAATRTVLTITASDGLSTVEITYTPTTLTQYTTVSGTTTVTTEIDGVSVSVVVGPGGLIWEPVTTSTSMTGFPPIPAPTVPPAPQSSSVLPPQTITSPSGNPFPSSQFPLPPIVTTVVTSDSPDGPVATTITGTTDSSGVVVPITTLSTAAAVSSAKLLVSKLSSVSDAVVAFSSSPADSSKASSATAVVKDAQSGTSGFGHGLGFSLPGLCLIFCHDVSSAGSILDAIGNTLSGILDGTASLGSLTGLLSDMSTVASELADDAKGAEASDSSSSTSNPQPSITYYIGKCSDDVLFFDNL</sequence>
<dbReference type="InterPro" id="IPR018909">
    <property type="entry name" value="Eng1_septum"/>
</dbReference>
<feature type="signal peptide" evidence="2">
    <location>
        <begin position="1"/>
        <end position="21"/>
    </location>
</feature>
<evidence type="ECO:0000313" key="4">
    <source>
        <dbReference type="EMBL" id="KAJ6052635.1"/>
    </source>
</evidence>
<feature type="region of interest" description="Disordered" evidence="1">
    <location>
        <begin position="570"/>
        <end position="612"/>
    </location>
</feature>
<evidence type="ECO:0000313" key="5">
    <source>
        <dbReference type="Proteomes" id="UP001219568"/>
    </source>
</evidence>
<proteinExistence type="predicted"/>
<feature type="compositionally biased region" description="Low complexity" evidence="1">
    <location>
        <begin position="591"/>
        <end position="603"/>
    </location>
</feature>
<feature type="region of interest" description="Disordered" evidence="1">
    <location>
        <begin position="455"/>
        <end position="504"/>
    </location>
</feature>
<dbReference type="Pfam" id="PF10645">
    <property type="entry name" value="Carb_bind"/>
    <property type="match status" value="1"/>
</dbReference>
<dbReference type="Proteomes" id="UP001219568">
    <property type="component" value="Unassembled WGS sequence"/>
</dbReference>
<feature type="domain" description="Endo-1,3(4)-beta-glucanase 1 carbohydrate binding" evidence="3">
    <location>
        <begin position="374"/>
        <end position="419"/>
    </location>
</feature>
<feature type="compositionally biased region" description="Low complexity" evidence="1">
    <location>
        <begin position="476"/>
        <end position="499"/>
    </location>
</feature>
<reference evidence="4" key="1">
    <citation type="journal article" date="2023" name="IMA Fungus">
        <title>Comparative genomic study of the Penicillium genus elucidates a diverse pangenome and 15 lateral gene transfer events.</title>
        <authorList>
            <person name="Petersen C."/>
            <person name="Sorensen T."/>
            <person name="Nielsen M.R."/>
            <person name="Sondergaard T.E."/>
            <person name="Sorensen J.L."/>
            <person name="Fitzpatrick D.A."/>
            <person name="Frisvad J.C."/>
            <person name="Nielsen K.L."/>
        </authorList>
    </citation>
    <scope>NUCLEOTIDE SEQUENCE</scope>
    <source>
        <strain evidence="4">IBT 15450</strain>
    </source>
</reference>
<keyword evidence="5" id="KW-1185">Reference proteome</keyword>
<evidence type="ECO:0000259" key="3">
    <source>
        <dbReference type="Pfam" id="PF10645"/>
    </source>
</evidence>
<protein>
    <recommendedName>
        <fullName evidence="3">Endo-1,3(4)-beta-glucanase 1 carbohydrate binding domain-containing protein</fullName>
    </recommendedName>
</protein>
<dbReference type="EMBL" id="JAQJZL010000002">
    <property type="protein sequence ID" value="KAJ6052635.1"/>
    <property type="molecule type" value="Genomic_DNA"/>
</dbReference>
<evidence type="ECO:0000256" key="1">
    <source>
        <dbReference type="SAM" id="MobiDB-lite"/>
    </source>
</evidence>
<name>A0AAD6NCY6_PENCN</name>